<dbReference type="PRINTS" id="PR00455">
    <property type="entry name" value="HTHTETR"/>
</dbReference>
<dbReference type="SUPFAM" id="SSF48498">
    <property type="entry name" value="Tetracyclin repressor-like, C-terminal domain"/>
    <property type="match status" value="1"/>
</dbReference>
<accession>A0A4Q7UWR4</accession>
<evidence type="ECO:0000256" key="2">
    <source>
        <dbReference type="ARBA" id="ARBA00023015"/>
    </source>
</evidence>
<dbReference type="GO" id="GO:0045892">
    <property type="term" value="P:negative regulation of DNA-templated transcription"/>
    <property type="evidence" value="ECO:0007669"/>
    <property type="project" value="InterPro"/>
</dbReference>
<dbReference type="InterPro" id="IPR036271">
    <property type="entry name" value="Tet_transcr_reg_TetR-rel_C_sf"/>
</dbReference>
<keyword evidence="3 5" id="KW-0238">DNA-binding</keyword>
<comment type="caution">
    <text evidence="7">The sequence shown here is derived from an EMBL/GenBank/DDBJ whole genome shotgun (WGS) entry which is preliminary data.</text>
</comment>
<organism evidence="7 8">
    <name type="scientific">Pseudonocardia sediminis</name>
    <dbReference type="NCBI Taxonomy" id="1397368"/>
    <lineage>
        <taxon>Bacteria</taxon>
        <taxon>Bacillati</taxon>
        <taxon>Actinomycetota</taxon>
        <taxon>Actinomycetes</taxon>
        <taxon>Pseudonocardiales</taxon>
        <taxon>Pseudonocardiaceae</taxon>
        <taxon>Pseudonocardia</taxon>
    </lineage>
</organism>
<feature type="domain" description="HTH tetR-type" evidence="6">
    <location>
        <begin position="7"/>
        <end position="67"/>
    </location>
</feature>
<evidence type="ECO:0000256" key="3">
    <source>
        <dbReference type="ARBA" id="ARBA00023125"/>
    </source>
</evidence>
<evidence type="ECO:0000256" key="5">
    <source>
        <dbReference type="PROSITE-ProRule" id="PRU00335"/>
    </source>
</evidence>
<dbReference type="PANTHER" id="PTHR30055:SF151">
    <property type="entry name" value="TRANSCRIPTIONAL REGULATORY PROTEIN"/>
    <property type="match status" value="1"/>
</dbReference>
<dbReference type="InterPro" id="IPR003012">
    <property type="entry name" value="Tet_transcr_reg_TetR"/>
</dbReference>
<feature type="DNA-binding region" description="H-T-H motif" evidence="5">
    <location>
        <begin position="30"/>
        <end position="49"/>
    </location>
</feature>
<dbReference type="PRINTS" id="PR00400">
    <property type="entry name" value="TETREPRESSOR"/>
</dbReference>
<evidence type="ECO:0000313" key="7">
    <source>
        <dbReference type="EMBL" id="RZT86306.1"/>
    </source>
</evidence>
<sequence length="215" mass="22804">MTVVRAGLDRAAVASAALDLLDEVGLDGLSVRRLAEVLGVRSPALYWHFRDKAELLDLMAREILRPDVHTPVRSGEDWREWVADGARRRRRALLSRRDGARLVVGTRPGFEIAARTESDLGVLCDAGFGAVGGFRLLVAVGHYVTGFVIEEQGAARRHAALTGPVPDVAEIEAMTPLLVGALVDGGPPESDEAFEHGLAALIAGSDPTTAGGVRG</sequence>
<dbReference type="Pfam" id="PF02909">
    <property type="entry name" value="TetR_C_1"/>
    <property type="match status" value="1"/>
</dbReference>
<keyword evidence="1" id="KW-0678">Repressor</keyword>
<evidence type="ECO:0000259" key="6">
    <source>
        <dbReference type="PROSITE" id="PS50977"/>
    </source>
</evidence>
<protein>
    <submittedName>
        <fullName evidence="7">TetR family transcriptional regulator</fullName>
    </submittedName>
</protein>
<evidence type="ECO:0000256" key="4">
    <source>
        <dbReference type="ARBA" id="ARBA00023163"/>
    </source>
</evidence>
<dbReference type="Gene3D" id="1.10.357.10">
    <property type="entry name" value="Tetracycline Repressor, domain 2"/>
    <property type="match status" value="1"/>
</dbReference>
<keyword evidence="2" id="KW-0805">Transcription regulation</keyword>
<keyword evidence="4" id="KW-0804">Transcription</keyword>
<dbReference type="GO" id="GO:0046677">
    <property type="term" value="P:response to antibiotic"/>
    <property type="evidence" value="ECO:0007669"/>
    <property type="project" value="InterPro"/>
</dbReference>
<evidence type="ECO:0000313" key="8">
    <source>
        <dbReference type="Proteomes" id="UP000291591"/>
    </source>
</evidence>
<dbReference type="RefSeq" id="WP_130290627.1">
    <property type="nucleotide sequence ID" value="NZ_SHKL01000001.1"/>
</dbReference>
<dbReference type="InterPro" id="IPR004111">
    <property type="entry name" value="Repressor_TetR_C"/>
</dbReference>
<keyword evidence="8" id="KW-1185">Reference proteome</keyword>
<dbReference type="InterPro" id="IPR009057">
    <property type="entry name" value="Homeodomain-like_sf"/>
</dbReference>
<reference evidence="7 8" key="1">
    <citation type="submission" date="2019-02" db="EMBL/GenBank/DDBJ databases">
        <title>Sequencing the genomes of 1000 actinobacteria strains.</title>
        <authorList>
            <person name="Klenk H.-P."/>
        </authorList>
    </citation>
    <scope>NUCLEOTIDE SEQUENCE [LARGE SCALE GENOMIC DNA]</scope>
    <source>
        <strain evidence="7 8">DSM 45779</strain>
    </source>
</reference>
<dbReference type="Gene3D" id="1.10.10.60">
    <property type="entry name" value="Homeodomain-like"/>
    <property type="match status" value="1"/>
</dbReference>
<dbReference type="SUPFAM" id="SSF46689">
    <property type="entry name" value="Homeodomain-like"/>
    <property type="match status" value="1"/>
</dbReference>
<name>A0A4Q7UWR4_PSEST</name>
<dbReference type="Pfam" id="PF00440">
    <property type="entry name" value="TetR_N"/>
    <property type="match status" value="1"/>
</dbReference>
<dbReference type="GO" id="GO:0000976">
    <property type="term" value="F:transcription cis-regulatory region binding"/>
    <property type="evidence" value="ECO:0007669"/>
    <property type="project" value="TreeGrafter"/>
</dbReference>
<dbReference type="Proteomes" id="UP000291591">
    <property type="component" value="Unassembled WGS sequence"/>
</dbReference>
<dbReference type="PANTHER" id="PTHR30055">
    <property type="entry name" value="HTH-TYPE TRANSCRIPTIONAL REGULATOR RUTR"/>
    <property type="match status" value="1"/>
</dbReference>
<dbReference type="InterPro" id="IPR001647">
    <property type="entry name" value="HTH_TetR"/>
</dbReference>
<evidence type="ECO:0000256" key="1">
    <source>
        <dbReference type="ARBA" id="ARBA00022491"/>
    </source>
</evidence>
<dbReference type="PROSITE" id="PS50977">
    <property type="entry name" value="HTH_TETR_2"/>
    <property type="match status" value="1"/>
</dbReference>
<dbReference type="AlphaFoldDB" id="A0A4Q7UWR4"/>
<proteinExistence type="predicted"/>
<dbReference type="EMBL" id="SHKL01000001">
    <property type="protein sequence ID" value="RZT86306.1"/>
    <property type="molecule type" value="Genomic_DNA"/>
</dbReference>
<dbReference type="GO" id="GO:0003700">
    <property type="term" value="F:DNA-binding transcription factor activity"/>
    <property type="evidence" value="ECO:0007669"/>
    <property type="project" value="TreeGrafter"/>
</dbReference>
<gene>
    <name evidence="7" type="ORF">EV383_3199</name>
</gene>
<dbReference type="InterPro" id="IPR050109">
    <property type="entry name" value="HTH-type_TetR-like_transc_reg"/>
</dbReference>
<dbReference type="OrthoDB" id="3819648at2"/>